<evidence type="ECO:0000313" key="14">
    <source>
        <dbReference type="Proteomes" id="UP000471166"/>
    </source>
</evidence>
<dbReference type="Gene3D" id="1.10.510.10">
    <property type="entry name" value="Transferase(Phosphotransferase) domain 1"/>
    <property type="match status" value="1"/>
</dbReference>
<gene>
    <name evidence="13" type="ORF">GV791_27280</name>
</gene>
<dbReference type="SUPFAM" id="SSF56112">
    <property type="entry name" value="Protein kinase-like (PK-like)"/>
    <property type="match status" value="1"/>
</dbReference>
<protein>
    <recommendedName>
        <fullName evidence="1">non-specific serine/threonine protein kinase</fullName>
        <ecNumber evidence="1">2.7.11.1</ecNumber>
    </recommendedName>
</protein>
<dbReference type="PROSITE" id="PS50011">
    <property type="entry name" value="PROTEIN_KINASE_DOM"/>
    <property type="match status" value="1"/>
</dbReference>
<dbReference type="PANTHER" id="PTHR43289:SF6">
    <property type="entry name" value="SERINE_THREONINE-PROTEIN KINASE NEKL-3"/>
    <property type="match status" value="1"/>
</dbReference>
<dbReference type="GO" id="GO:0005524">
    <property type="term" value="F:ATP binding"/>
    <property type="evidence" value="ECO:0007669"/>
    <property type="project" value="UniProtKB-UniRule"/>
</dbReference>
<keyword evidence="11" id="KW-0812">Transmembrane</keyword>
<evidence type="ECO:0000256" key="7">
    <source>
        <dbReference type="ARBA" id="ARBA00047899"/>
    </source>
</evidence>
<accession>A0A6P1CUJ6</accession>
<dbReference type="PROSITE" id="PS00108">
    <property type="entry name" value="PROTEIN_KINASE_ST"/>
    <property type="match status" value="1"/>
</dbReference>
<dbReference type="PROSITE" id="PS00107">
    <property type="entry name" value="PROTEIN_KINASE_ATP"/>
    <property type="match status" value="1"/>
</dbReference>
<dbReference type="GO" id="GO:0004674">
    <property type="term" value="F:protein serine/threonine kinase activity"/>
    <property type="evidence" value="ECO:0007669"/>
    <property type="project" value="UniProtKB-KW"/>
</dbReference>
<keyword evidence="11" id="KW-1133">Transmembrane helix</keyword>
<feature type="binding site" evidence="9">
    <location>
        <position position="39"/>
    </location>
    <ligand>
        <name>ATP</name>
        <dbReference type="ChEBI" id="CHEBI:30616"/>
    </ligand>
</feature>
<dbReference type="Pfam" id="PF00069">
    <property type="entry name" value="Pkinase"/>
    <property type="match status" value="1"/>
</dbReference>
<comment type="catalytic activity">
    <reaction evidence="7">
        <text>L-threonyl-[protein] + ATP = O-phospho-L-threonyl-[protein] + ADP + H(+)</text>
        <dbReference type="Rhea" id="RHEA:46608"/>
        <dbReference type="Rhea" id="RHEA-COMP:11060"/>
        <dbReference type="Rhea" id="RHEA-COMP:11605"/>
        <dbReference type="ChEBI" id="CHEBI:15378"/>
        <dbReference type="ChEBI" id="CHEBI:30013"/>
        <dbReference type="ChEBI" id="CHEBI:30616"/>
        <dbReference type="ChEBI" id="CHEBI:61977"/>
        <dbReference type="ChEBI" id="CHEBI:456216"/>
        <dbReference type="EC" id="2.7.11.1"/>
    </reaction>
</comment>
<evidence type="ECO:0000256" key="11">
    <source>
        <dbReference type="SAM" id="Phobius"/>
    </source>
</evidence>
<dbReference type="RefSeq" id="WP_163847711.1">
    <property type="nucleotide sequence ID" value="NZ_JARWQE010000120.1"/>
</dbReference>
<evidence type="ECO:0000256" key="3">
    <source>
        <dbReference type="ARBA" id="ARBA00022679"/>
    </source>
</evidence>
<evidence type="ECO:0000256" key="6">
    <source>
        <dbReference type="ARBA" id="ARBA00022840"/>
    </source>
</evidence>
<keyword evidence="2" id="KW-0723">Serine/threonine-protein kinase</keyword>
<dbReference type="InterPro" id="IPR011009">
    <property type="entry name" value="Kinase-like_dom_sf"/>
</dbReference>
<evidence type="ECO:0000256" key="4">
    <source>
        <dbReference type="ARBA" id="ARBA00022741"/>
    </source>
</evidence>
<dbReference type="SMART" id="SM00220">
    <property type="entry name" value="S_TKc"/>
    <property type="match status" value="1"/>
</dbReference>
<evidence type="ECO:0000256" key="1">
    <source>
        <dbReference type="ARBA" id="ARBA00012513"/>
    </source>
</evidence>
<evidence type="ECO:0000256" key="9">
    <source>
        <dbReference type="PROSITE-ProRule" id="PRU10141"/>
    </source>
</evidence>
<feature type="region of interest" description="Disordered" evidence="10">
    <location>
        <begin position="300"/>
        <end position="411"/>
    </location>
</feature>
<keyword evidence="4 9" id="KW-0547">Nucleotide-binding</keyword>
<dbReference type="EC" id="2.7.11.1" evidence="1"/>
<keyword evidence="5 13" id="KW-0418">Kinase</keyword>
<dbReference type="PANTHER" id="PTHR43289">
    <property type="entry name" value="MITOGEN-ACTIVATED PROTEIN KINASE KINASE KINASE 20-RELATED"/>
    <property type="match status" value="1"/>
</dbReference>
<feature type="transmembrane region" description="Helical" evidence="11">
    <location>
        <begin position="421"/>
        <end position="443"/>
    </location>
</feature>
<dbReference type="InterPro" id="IPR017441">
    <property type="entry name" value="Protein_kinase_ATP_BS"/>
</dbReference>
<sequence length="599" mass="63204">MQPGSVFAGYQIERRLGRGGMGSVYLAKHPRLPRRTALKLLNPDLFDDKETRARFEREADLAAQLDHPNIVTVYDRGVEDAQLWISMQYIDGVDAASLDPNTLPVLRAVQIIADTAQALDFAHSMGVLHRDVKPANILLSSAHTGPERVYLTDFGIARLRDDGGHLTQTGSFTATIAYASPEQLTGAPLDHRTDQYSLACSLFWMLTGTAPFSSPHPVAVIQGHLQHPPPALSSVRHGLPVALDAVMARALAKRPGERFSSCAEFADAVRAALGGGVHPSASGRAAGGYSSGAHAYPSGSSAYPSGAHAHPTGSSAYPSGPHAYPSGPLAHSSGSLAHPSAPHRAASGPHVRAAGAMQAPMATGHGQPIVAQPSARPVGAGGRQVGPPSSPRSRPLSQPAVAATNAVPQGRSVAARSRKGLLIGLSVAAVVVALVAAVVVANLPGDKGPTAIEAISEEFPNLVPGTDLGVGFNGHTCMSQGPAQGRELWKGQSADGPDFGEWAGAWHCYDGRTDYYLLKYGSGQDVRQVLDAMRPMDITSDVNGSVIYENYHLAGKDPKEHAMVTGFLIADREEYLLYTAGKFKTPEEFMDWWKALPLA</sequence>
<keyword evidence="3" id="KW-0808">Transferase</keyword>
<reference evidence="13 14" key="1">
    <citation type="submission" date="2020-01" db="EMBL/GenBank/DDBJ databases">
        <title>Genetics and antimicrobial susceptibilities of Nocardia species isolated from the soil; a comparison with species isolated from humans.</title>
        <authorList>
            <person name="Carrasco G."/>
            <person name="Monzon S."/>
            <person name="Sansegundo M."/>
            <person name="Garcia E."/>
            <person name="Garrido N."/>
            <person name="Medina M.J."/>
            <person name="Villalon P."/>
            <person name="Ramirez-Arocha A.C."/>
            <person name="Jimenez P."/>
            <person name="Cuesta I."/>
            <person name="Valdezate S."/>
        </authorList>
    </citation>
    <scope>NUCLEOTIDE SEQUENCE [LARGE SCALE GENOMIC DNA]</scope>
    <source>
        <strain evidence="13 14">CNM20110626</strain>
    </source>
</reference>
<dbReference type="EMBL" id="JAAGVB010000067">
    <property type="protein sequence ID" value="NEW36238.1"/>
    <property type="molecule type" value="Genomic_DNA"/>
</dbReference>
<feature type="compositionally biased region" description="Low complexity" evidence="10">
    <location>
        <begin position="300"/>
        <end position="310"/>
    </location>
</feature>
<feature type="domain" description="Protein kinase" evidence="12">
    <location>
        <begin position="10"/>
        <end position="281"/>
    </location>
</feature>
<comment type="catalytic activity">
    <reaction evidence="8">
        <text>L-seryl-[protein] + ATP = O-phospho-L-seryl-[protein] + ADP + H(+)</text>
        <dbReference type="Rhea" id="RHEA:17989"/>
        <dbReference type="Rhea" id="RHEA-COMP:9863"/>
        <dbReference type="Rhea" id="RHEA-COMP:11604"/>
        <dbReference type="ChEBI" id="CHEBI:15378"/>
        <dbReference type="ChEBI" id="CHEBI:29999"/>
        <dbReference type="ChEBI" id="CHEBI:30616"/>
        <dbReference type="ChEBI" id="CHEBI:83421"/>
        <dbReference type="ChEBI" id="CHEBI:456216"/>
        <dbReference type="EC" id="2.7.11.1"/>
    </reaction>
</comment>
<dbReference type="InterPro" id="IPR008271">
    <property type="entry name" value="Ser/Thr_kinase_AS"/>
</dbReference>
<keyword evidence="6 9" id="KW-0067">ATP-binding</keyword>
<keyword evidence="11" id="KW-0472">Membrane</keyword>
<evidence type="ECO:0000256" key="10">
    <source>
        <dbReference type="SAM" id="MobiDB-lite"/>
    </source>
</evidence>
<dbReference type="InterPro" id="IPR000719">
    <property type="entry name" value="Prot_kinase_dom"/>
</dbReference>
<comment type="caution">
    <text evidence="13">The sequence shown here is derived from an EMBL/GenBank/DDBJ whole genome shotgun (WGS) entry which is preliminary data.</text>
</comment>
<dbReference type="Gene3D" id="3.30.200.20">
    <property type="entry name" value="Phosphorylase Kinase, domain 1"/>
    <property type="match status" value="1"/>
</dbReference>
<evidence type="ECO:0000256" key="2">
    <source>
        <dbReference type="ARBA" id="ARBA00022527"/>
    </source>
</evidence>
<evidence type="ECO:0000256" key="5">
    <source>
        <dbReference type="ARBA" id="ARBA00022777"/>
    </source>
</evidence>
<evidence type="ECO:0000259" key="12">
    <source>
        <dbReference type="PROSITE" id="PS50011"/>
    </source>
</evidence>
<dbReference type="FunFam" id="3.30.200.20:FF:000035">
    <property type="entry name" value="Serine/threonine protein kinase Stk1"/>
    <property type="match status" value="1"/>
</dbReference>
<dbReference type="CDD" id="cd14014">
    <property type="entry name" value="STKc_PknB_like"/>
    <property type="match status" value="1"/>
</dbReference>
<organism evidence="13 14">
    <name type="scientific">Nocardia cyriacigeorgica</name>
    <dbReference type="NCBI Taxonomy" id="135487"/>
    <lineage>
        <taxon>Bacteria</taxon>
        <taxon>Bacillati</taxon>
        <taxon>Actinomycetota</taxon>
        <taxon>Actinomycetes</taxon>
        <taxon>Mycobacteriales</taxon>
        <taxon>Nocardiaceae</taxon>
        <taxon>Nocardia</taxon>
    </lineage>
</organism>
<evidence type="ECO:0000313" key="13">
    <source>
        <dbReference type="EMBL" id="NEW36238.1"/>
    </source>
</evidence>
<dbReference type="AlphaFoldDB" id="A0A6P1CUJ6"/>
<name>A0A6P1CUJ6_9NOCA</name>
<proteinExistence type="predicted"/>
<evidence type="ECO:0000256" key="8">
    <source>
        <dbReference type="ARBA" id="ARBA00048679"/>
    </source>
</evidence>
<dbReference type="Proteomes" id="UP000471166">
    <property type="component" value="Unassembled WGS sequence"/>
</dbReference>